<feature type="compositionally biased region" description="Polar residues" evidence="6">
    <location>
        <begin position="50"/>
        <end position="62"/>
    </location>
</feature>
<feature type="domain" description="Protein capicua homolog-like" evidence="7">
    <location>
        <begin position="136"/>
        <end position="211"/>
    </location>
</feature>
<dbReference type="PANTHER" id="PTHR13059">
    <property type="entry name" value="HMG-BOX TRANSCRIPTION FACTOR BBX"/>
    <property type="match status" value="1"/>
</dbReference>
<feature type="compositionally biased region" description="Low complexity" evidence="6">
    <location>
        <begin position="20"/>
        <end position="34"/>
    </location>
</feature>
<comment type="caution">
    <text evidence="8">The sequence shown here is derived from an EMBL/GenBank/DDBJ whole genome shotgun (WGS) entry which is preliminary data.</text>
</comment>
<feature type="compositionally biased region" description="Polar residues" evidence="6">
    <location>
        <begin position="605"/>
        <end position="615"/>
    </location>
</feature>
<dbReference type="EMBL" id="CAJOBC010000693">
    <property type="protein sequence ID" value="CAF3615589.1"/>
    <property type="molecule type" value="Genomic_DNA"/>
</dbReference>
<evidence type="ECO:0000256" key="3">
    <source>
        <dbReference type="ARBA" id="ARBA00023125"/>
    </source>
</evidence>
<dbReference type="AlphaFoldDB" id="A0A813UKW8"/>
<gene>
    <name evidence="8" type="ORF">GPM918_LOCUS4933</name>
    <name evidence="9" type="ORF">SRO942_LOCUS4934</name>
</gene>
<dbReference type="GO" id="GO:0000977">
    <property type="term" value="F:RNA polymerase II transcription regulatory region sequence-specific DNA binding"/>
    <property type="evidence" value="ECO:0007669"/>
    <property type="project" value="TreeGrafter"/>
</dbReference>
<keyword evidence="10" id="KW-1185">Reference proteome</keyword>
<evidence type="ECO:0000256" key="6">
    <source>
        <dbReference type="SAM" id="MobiDB-lite"/>
    </source>
</evidence>
<dbReference type="GO" id="GO:0000981">
    <property type="term" value="F:DNA-binding transcription factor activity, RNA polymerase II-specific"/>
    <property type="evidence" value="ECO:0007669"/>
    <property type="project" value="TreeGrafter"/>
</dbReference>
<feature type="region of interest" description="Disordered" evidence="6">
    <location>
        <begin position="519"/>
        <end position="615"/>
    </location>
</feature>
<keyword evidence="1" id="KW-0597">Phosphoprotein</keyword>
<dbReference type="InterPro" id="IPR032147">
    <property type="entry name" value="Cic_dom"/>
</dbReference>
<dbReference type="InterPro" id="IPR052412">
    <property type="entry name" value="CC-Dev_Transcription_Reg"/>
</dbReference>
<sequence>MANYSNQFYCQNGSLPPSPSSISPSSTPACSSPSFVPCNKNEKPPKKRWQLTQSSSPLVLQNNDDKTPSKNSHFYLDPSQWKHQSVLILCDHHYHMSTIIDINYSMIDIELKKPINNKLEMKLYCNFEQSLSPTPTVILDNIPACSDLKLNTSVCVRIHPTNSDFVCGIIKEKHPTRLEFSVKFIDGNEQQQRWFTRQNIRLLIEPWHEELRLFRANTVADVVTSVDNEIEEEEKININNDDDESEEKLSKTIQSNQDLPNDGASSSIESTIGVRSISSSSSSTTSSLASCAVPSTPTTPNDYLKSSFPTPPLLIEDDSSSGDSRELQQQQHSKQQNYQKGDIFEMSSGIRKKFNGKQWRRLCGVENCQKESQRHGYCSKHLSQMREPHLQRFSNNLHHTQSSHHSHHPLHNISPFLNMTDYYQGINRSHSLFNTIPLNLMRYPHAQHQFDPSSALVPQMPSPRLSHPLFSRSYSLQKPQLLVNDHSFPSSTPYASAFVPLSSNYQHGSSYPQRKMLQANRSYSSSPLHSSSYTHSNDNTRDFKSAPPNEPSRSSSTTALPPSSVSSTVIEESTPEKQQSTKAGSSHQITEDENDSDTEIDVSDDNQGTSQETQTAVVKEAISDVSTSPSNRSMSITPLPTSLNETVMKRCRSENDITNNTDVDLSKKKSKQELLSSLTSPVDQKSVVSATVLPPPMYISSQYQSTFWFDLLPKFSFHPIKQQECVSFNNSRSNYHPHHQSCLTNQNCSEYNEHTVLENQSFCTNNNNNNNYHLAKENHMNVIK</sequence>
<feature type="region of interest" description="Disordered" evidence="6">
    <location>
        <begin position="622"/>
        <end position="641"/>
    </location>
</feature>
<evidence type="ECO:0000313" key="10">
    <source>
        <dbReference type="Proteomes" id="UP000663829"/>
    </source>
</evidence>
<evidence type="ECO:0000259" key="7">
    <source>
        <dbReference type="Pfam" id="PF16090"/>
    </source>
</evidence>
<keyword evidence="2" id="KW-0805">Transcription regulation</keyword>
<feature type="compositionally biased region" description="Polar residues" evidence="6">
    <location>
        <begin position="251"/>
        <end position="270"/>
    </location>
</feature>
<feature type="compositionally biased region" description="Low complexity" evidence="6">
    <location>
        <begin position="522"/>
        <end position="536"/>
    </location>
</feature>
<dbReference type="Proteomes" id="UP000663829">
    <property type="component" value="Unassembled WGS sequence"/>
</dbReference>
<dbReference type="Proteomes" id="UP000681722">
    <property type="component" value="Unassembled WGS sequence"/>
</dbReference>
<dbReference type="GO" id="GO:0005634">
    <property type="term" value="C:nucleus"/>
    <property type="evidence" value="ECO:0007669"/>
    <property type="project" value="TreeGrafter"/>
</dbReference>
<dbReference type="EMBL" id="CAJNOQ010000693">
    <property type="protein sequence ID" value="CAF0828634.1"/>
    <property type="molecule type" value="Genomic_DNA"/>
</dbReference>
<accession>A0A813UKW8</accession>
<feature type="compositionally biased region" description="Polar residues" evidence="6">
    <location>
        <begin position="577"/>
        <end position="588"/>
    </location>
</feature>
<feature type="region of interest" description="Disordered" evidence="6">
    <location>
        <begin position="235"/>
        <end position="343"/>
    </location>
</feature>
<dbReference type="PANTHER" id="PTHR13059:SF10">
    <property type="entry name" value="HMG BOX TRANSCRIPTION FACTOR BBX"/>
    <property type="match status" value="1"/>
</dbReference>
<evidence type="ECO:0000256" key="2">
    <source>
        <dbReference type="ARBA" id="ARBA00023015"/>
    </source>
</evidence>
<feature type="compositionally biased region" description="Polar residues" evidence="6">
    <location>
        <begin position="551"/>
        <end position="560"/>
    </location>
</feature>
<feature type="compositionally biased region" description="Low complexity" evidence="6">
    <location>
        <begin position="561"/>
        <end position="572"/>
    </location>
</feature>
<proteinExistence type="predicted"/>
<feature type="compositionally biased region" description="Polar residues" evidence="6">
    <location>
        <begin position="624"/>
        <end position="641"/>
    </location>
</feature>
<keyword evidence="5" id="KW-0539">Nucleus</keyword>
<keyword evidence="3" id="KW-0238">DNA-binding</keyword>
<keyword evidence="4" id="KW-0804">Transcription</keyword>
<reference evidence="8" key="1">
    <citation type="submission" date="2021-02" db="EMBL/GenBank/DDBJ databases">
        <authorList>
            <person name="Nowell W R."/>
        </authorList>
    </citation>
    <scope>NUCLEOTIDE SEQUENCE</scope>
</reference>
<organism evidence="8 10">
    <name type="scientific">Didymodactylos carnosus</name>
    <dbReference type="NCBI Taxonomy" id="1234261"/>
    <lineage>
        <taxon>Eukaryota</taxon>
        <taxon>Metazoa</taxon>
        <taxon>Spiralia</taxon>
        <taxon>Gnathifera</taxon>
        <taxon>Rotifera</taxon>
        <taxon>Eurotatoria</taxon>
        <taxon>Bdelloidea</taxon>
        <taxon>Philodinida</taxon>
        <taxon>Philodinidae</taxon>
        <taxon>Didymodactylos</taxon>
    </lineage>
</organism>
<dbReference type="OrthoDB" id="2377365at2759"/>
<feature type="compositionally biased region" description="Acidic residues" evidence="6">
    <location>
        <begin position="591"/>
        <end position="604"/>
    </location>
</feature>
<dbReference type="Pfam" id="PF16090">
    <property type="entry name" value="DUF4819"/>
    <property type="match status" value="1"/>
</dbReference>
<protein>
    <recommendedName>
        <fullName evidence="7">Protein capicua homolog-like domain-containing protein</fullName>
    </recommendedName>
</protein>
<evidence type="ECO:0000256" key="4">
    <source>
        <dbReference type="ARBA" id="ARBA00023163"/>
    </source>
</evidence>
<evidence type="ECO:0000313" key="9">
    <source>
        <dbReference type="EMBL" id="CAF3615589.1"/>
    </source>
</evidence>
<evidence type="ECO:0000256" key="5">
    <source>
        <dbReference type="ARBA" id="ARBA00023242"/>
    </source>
</evidence>
<feature type="region of interest" description="Disordered" evidence="6">
    <location>
        <begin position="14"/>
        <end position="71"/>
    </location>
</feature>
<evidence type="ECO:0000313" key="8">
    <source>
        <dbReference type="EMBL" id="CAF0828634.1"/>
    </source>
</evidence>
<name>A0A813UKW8_9BILA</name>
<evidence type="ECO:0000256" key="1">
    <source>
        <dbReference type="ARBA" id="ARBA00022553"/>
    </source>
</evidence>
<feature type="compositionally biased region" description="Low complexity" evidence="6">
    <location>
        <begin position="328"/>
        <end position="339"/>
    </location>
</feature>
<feature type="compositionally biased region" description="Low complexity" evidence="6">
    <location>
        <begin position="276"/>
        <end position="287"/>
    </location>
</feature>
<feature type="compositionally biased region" description="Acidic residues" evidence="6">
    <location>
        <begin position="235"/>
        <end position="246"/>
    </location>
</feature>